<proteinExistence type="predicted"/>
<accession>A0ABQ1JF28</accession>
<feature type="signal peptide" evidence="1">
    <location>
        <begin position="1"/>
        <end position="18"/>
    </location>
</feature>
<feature type="domain" description="Lipocalin-like" evidence="2">
    <location>
        <begin position="32"/>
        <end position="118"/>
    </location>
</feature>
<name>A0ABQ1JF28_9FLAO</name>
<dbReference type="PROSITE" id="PS51257">
    <property type="entry name" value="PROKAR_LIPOPROTEIN"/>
    <property type="match status" value="1"/>
</dbReference>
<gene>
    <name evidence="3" type="ORF">GCM10007424_01440</name>
</gene>
<evidence type="ECO:0000259" key="2">
    <source>
        <dbReference type="Pfam" id="PF13648"/>
    </source>
</evidence>
<dbReference type="Proteomes" id="UP000615760">
    <property type="component" value="Unassembled WGS sequence"/>
</dbReference>
<dbReference type="InterPro" id="IPR024311">
    <property type="entry name" value="Lipocalin-like"/>
</dbReference>
<dbReference type="EMBL" id="BMJE01000001">
    <property type="protein sequence ID" value="GGB65223.1"/>
    <property type="molecule type" value="Genomic_DNA"/>
</dbReference>
<evidence type="ECO:0000256" key="1">
    <source>
        <dbReference type="SAM" id="SignalP"/>
    </source>
</evidence>
<dbReference type="RefSeq" id="WP_188619309.1">
    <property type="nucleotide sequence ID" value="NZ_BMJE01000001.1"/>
</dbReference>
<reference evidence="4" key="1">
    <citation type="journal article" date="2019" name="Int. J. Syst. Evol. Microbiol.">
        <title>The Global Catalogue of Microorganisms (GCM) 10K type strain sequencing project: providing services to taxonomists for standard genome sequencing and annotation.</title>
        <authorList>
            <consortium name="The Broad Institute Genomics Platform"/>
            <consortium name="The Broad Institute Genome Sequencing Center for Infectious Disease"/>
            <person name="Wu L."/>
            <person name="Ma J."/>
        </authorList>
    </citation>
    <scope>NUCLEOTIDE SEQUENCE [LARGE SCALE GENOMIC DNA]</scope>
    <source>
        <strain evidence="4">CGMCC 1.15461</strain>
    </source>
</reference>
<evidence type="ECO:0000313" key="4">
    <source>
        <dbReference type="Proteomes" id="UP000615760"/>
    </source>
</evidence>
<protein>
    <recommendedName>
        <fullName evidence="2">Lipocalin-like domain-containing protein</fullName>
    </recommendedName>
</protein>
<feature type="chain" id="PRO_5046258081" description="Lipocalin-like domain-containing protein" evidence="1">
    <location>
        <begin position="19"/>
        <end position="137"/>
    </location>
</feature>
<evidence type="ECO:0000313" key="3">
    <source>
        <dbReference type="EMBL" id="GGB65223.1"/>
    </source>
</evidence>
<organism evidence="3 4">
    <name type="scientific">Flavobacterium suaedae</name>
    <dbReference type="NCBI Taxonomy" id="1767027"/>
    <lineage>
        <taxon>Bacteria</taxon>
        <taxon>Pseudomonadati</taxon>
        <taxon>Bacteroidota</taxon>
        <taxon>Flavobacteriia</taxon>
        <taxon>Flavobacteriales</taxon>
        <taxon>Flavobacteriaceae</taxon>
        <taxon>Flavobacterium</taxon>
    </lineage>
</organism>
<keyword evidence="4" id="KW-1185">Reference proteome</keyword>
<sequence>MKKIVFLLTLLFLTVSCSDDDDNKTTPQQSTIIGTWQLVEVYFDPGDGSGDFTAVDSDKTITFNTDATVSSNGDLCTMEIEASTASSGTYSENDNTLNLNCNFSEGTPQITYEINGSYLILNYPCIEACQIKYSKVN</sequence>
<comment type="caution">
    <text evidence="3">The sequence shown here is derived from an EMBL/GenBank/DDBJ whole genome shotgun (WGS) entry which is preliminary data.</text>
</comment>
<keyword evidence="1" id="KW-0732">Signal</keyword>
<dbReference type="Pfam" id="PF13648">
    <property type="entry name" value="Lipocalin_4"/>
    <property type="match status" value="1"/>
</dbReference>